<evidence type="ECO:0000259" key="3">
    <source>
        <dbReference type="Pfam" id="PF13505"/>
    </source>
</evidence>
<dbReference type="Proteomes" id="UP000317169">
    <property type="component" value="Unassembled WGS sequence"/>
</dbReference>
<keyword evidence="5" id="KW-1185">Reference proteome</keyword>
<dbReference type="Gene3D" id="2.40.160.20">
    <property type="match status" value="1"/>
</dbReference>
<dbReference type="Pfam" id="PF13505">
    <property type="entry name" value="OMP_b-brl"/>
    <property type="match status" value="1"/>
</dbReference>
<dbReference type="OrthoDB" id="1163183at2"/>
<protein>
    <submittedName>
        <fullName evidence="4">Porin family protein</fullName>
    </submittedName>
</protein>
<evidence type="ECO:0000313" key="4">
    <source>
        <dbReference type="EMBL" id="TQD36961.1"/>
    </source>
</evidence>
<feature type="chain" id="PRO_5021193367" evidence="2">
    <location>
        <begin position="23"/>
        <end position="170"/>
    </location>
</feature>
<feature type="signal peptide" evidence="2">
    <location>
        <begin position="1"/>
        <end position="22"/>
    </location>
</feature>
<evidence type="ECO:0000256" key="2">
    <source>
        <dbReference type="SAM" id="SignalP"/>
    </source>
</evidence>
<proteinExistence type="predicted"/>
<dbReference type="SUPFAM" id="SSF56925">
    <property type="entry name" value="OMPA-like"/>
    <property type="match status" value="1"/>
</dbReference>
<keyword evidence="1 2" id="KW-0732">Signal</keyword>
<comment type="caution">
    <text evidence="4">The sequence shown here is derived from an EMBL/GenBank/DDBJ whole genome shotgun (WGS) entry which is preliminary data.</text>
</comment>
<evidence type="ECO:0000313" key="5">
    <source>
        <dbReference type="Proteomes" id="UP000317169"/>
    </source>
</evidence>
<dbReference type="EMBL" id="VIAR01000010">
    <property type="protein sequence ID" value="TQD36961.1"/>
    <property type="molecule type" value="Genomic_DNA"/>
</dbReference>
<gene>
    <name evidence="4" type="ORF">FKR84_10145</name>
</gene>
<evidence type="ECO:0000256" key="1">
    <source>
        <dbReference type="ARBA" id="ARBA00022729"/>
    </source>
</evidence>
<sequence length="170" mass="18448">MKLKLCITSLCLLIGGLFVSNAQVETRVGGMLAYGSEIENLGIGATAEFGILEKLSIAPSFVYYLPKEEGPIKWNWWELNADANYYFLQDEGFQLFGLAGINYSQIEVKSDVDFGPYGGSYEASDGKIGLNLGAGVNLDLGDNIMPFANLKYVIIDDGQLVIGAGVKFKI</sequence>
<feature type="domain" description="Outer membrane protein beta-barrel" evidence="3">
    <location>
        <begin position="24"/>
        <end position="168"/>
    </location>
</feature>
<name>A0A507ZJU9_9FLAO</name>
<dbReference type="AlphaFoldDB" id="A0A507ZJU9"/>
<organism evidence="4 5">
    <name type="scientific">Haloflavibacter putidus</name>
    <dbReference type="NCBI Taxonomy" id="2576776"/>
    <lineage>
        <taxon>Bacteria</taxon>
        <taxon>Pseudomonadati</taxon>
        <taxon>Bacteroidota</taxon>
        <taxon>Flavobacteriia</taxon>
        <taxon>Flavobacteriales</taxon>
        <taxon>Flavobacteriaceae</taxon>
        <taxon>Haloflavibacter</taxon>
    </lineage>
</organism>
<dbReference type="InterPro" id="IPR011250">
    <property type="entry name" value="OMP/PagP_B-barrel"/>
</dbReference>
<dbReference type="InterPro" id="IPR027385">
    <property type="entry name" value="Beta-barrel_OMP"/>
</dbReference>
<accession>A0A507ZJU9</accession>
<dbReference type="RefSeq" id="WP_141422199.1">
    <property type="nucleotide sequence ID" value="NZ_VIAR01000010.1"/>
</dbReference>
<reference evidence="4 5" key="1">
    <citation type="submission" date="2019-06" db="EMBL/GenBank/DDBJ databases">
        <title>Flavibacter putida gen. nov., sp. nov., a novel marine bacterium of the family Flavobacteriaceae isolated from coastal seawater.</title>
        <authorList>
            <person name="Feng X."/>
        </authorList>
    </citation>
    <scope>NUCLEOTIDE SEQUENCE [LARGE SCALE GENOMIC DNA]</scope>
    <source>
        <strain evidence="4 5">PLHSN227</strain>
    </source>
</reference>